<evidence type="ECO:0000256" key="1">
    <source>
        <dbReference type="ARBA" id="ARBA00000198"/>
    </source>
</evidence>
<dbReference type="InterPro" id="IPR000550">
    <property type="entry name" value="Hppk"/>
</dbReference>
<accession>A0A1E3L8D8</accession>
<dbReference type="PANTHER" id="PTHR43071:SF1">
    <property type="entry name" value="2-AMINO-4-HYDROXY-6-HYDROXYMETHYLDIHYDROPTERIDINE PYROPHOSPHOKINASE"/>
    <property type="match status" value="1"/>
</dbReference>
<dbReference type="InterPro" id="IPR035907">
    <property type="entry name" value="Hppk_sf"/>
</dbReference>
<dbReference type="GO" id="GO:0016301">
    <property type="term" value="F:kinase activity"/>
    <property type="evidence" value="ECO:0007669"/>
    <property type="project" value="UniProtKB-KW"/>
</dbReference>
<evidence type="ECO:0000313" key="10">
    <source>
        <dbReference type="EMBL" id="ODP30008.1"/>
    </source>
</evidence>
<keyword evidence="7" id="KW-0067">ATP-binding</keyword>
<dbReference type="GO" id="GO:0046654">
    <property type="term" value="P:tetrahydrofolate biosynthetic process"/>
    <property type="evidence" value="ECO:0007669"/>
    <property type="project" value="UniProtKB-UniPathway"/>
</dbReference>
<dbReference type="SUPFAM" id="SSF55083">
    <property type="entry name" value="6-hydroxymethyl-7,8-dihydropterin pyrophosphokinase, HPPK"/>
    <property type="match status" value="1"/>
</dbReference>
<dbReference type="Proteomes" id="UP000094578">
    <property type="component" value="Unassembled WGS sequence"/>
</dbReference>
<dbReference type="PANTHER" id="PTHR43071">
    <property type="entry name" value="2-AMINO-4-HYDROXY-6-HYDROXYMETHYLDIHYDROPTERIDINE PYROPHOSPHOKINASE"/>
    <property type="match status" value="1"/>
</dbReference>
<dbReference type="PATRIC" id="fig|1886670.3.peg.646"/>
<dbReference type="EMBL" id="MDER01000026">
    <property type="protein sequence ID" value="ODP30008.1"/>
    <property type="molecule type" value="Genomic_DNA"/>
</dbReference>
<keyword evidence="8" id="KW-0289">Folate biosynthesis</keyword>
<comment type="caution">
    <text evidence="10">The sequence shown here is derived from an EMBL/GenBank/DDBJ whole genome shotgun (WGS) entry which is preliminary data.</text>
</comment>
<keyword evidence="5" id="KW-0547">Nucleotide-binding</keyword>
<reference evidence="10 11" key="1">
    <citation type="submission" date="2016-08" db="EMBL/GenBank/DDBJ databases">
        <title>Genome sequencing of Paenibacillus sp. TI45-13ar, isolated from Korean traditional nuruk.</title>
        <authorList>
            <person name="Kim S.-J."/>
        </authorList>
    </citation>
    <scope>NUCLEOTIDE SEQUENCE [LARGE SCALE GENOMIC DNA]</scope>
    <source>
        <strain evidence="10 11">TI45-13ar</strain>
    </source>
</reference>
<dbReference type="EC" id="2.7.6.3" evidence="3"/>
<feature type="domain" description="7,8-dihydro-6-hydroxymethylpterin-pyrophosphokinase" evidence="9">
    <location>
        <begin position="96"/>
        <end position="107"/>
    </location>
</feature>
<keyword evidence="11" id="KW-1185">Reference proteome</keyword>
<evidence type="ECO:0000256" key="7">
    <source>
        <dbReference type="ARBA" id="ARBA00022840"/>
    </source>
</evidence>
<proteinExistence type="predicted"/>
<dbReference type="NCBIfam" id="TIGR01498">
    <property type="entry name" value="folK"/>
    <property type="match status" value="1"/>
</dbReference>
<evidence type="ECO:0000256" key="8">
    <source>
        <dbReference type="ARBA" id="ARBA00022909"/>
    </source>
</evidence>
<dbReference type="UniPathway" id="UPA00077">
    <property type="reaction ID" value="UER00155"/>
</dbReference>
<dbReference type="CDD" id="cd00483">
    <property type="entry name" value="HPPK"/>
    <property type="match status" value="1"/>
</dbReference>
<evidence type="ECO:0000256" key="2">
    <source>
        <dbReference type="ARBA" id="ARBA00005051"/>
    </source>
</evidence>
<dbReference type="GO" id="GO:0046656">
    <property type="term" value="P:folic acid biosynthetic process"/>
    <property type="evidence" value="ECO:0007669"/>
    <property type="project" value="UniProtKB-KW"/>
</dbReference>
<keyword evidence="6 10" id="KW-0418">Kinase</keyword>
<organism evidence="10 11">
    <name type="scientific">Paenibacillus nuruki</name>
    <dbReference type="NCBI Taxonomy" id="1886670"/>
    <lineage>
        <taxon>Bacteria</taxon>
        <taxon>Bacillati</taxon>
        <taxon>Bacillota</taxon>
        <taxon>Bacilli</taxon>
        <taxon>Bacillales</taxon>
        <taxon>Paenibacillaceae</taxon>
        <taxon>Paenibacillus</taxon>
    </lineage>
</organism>
<keyword evidence="4 10" id="KW-0808">Transferase</keyword>
<comment type="pathway">
    <text evidence="2">Cofactor biosynthesis; tetrahydrofolate biosynthesis; 2-amino-4-hydroxy-6-hydroxymethyl-7,8-dihydropteridine diphosphate from 7,8-dihydroneopterin triphosphate: step 4/4.</text>
</comment>
<dbReference type="AlphaFoldDB" id="A0A1E3L8D8"/>
<evidence type="ECO:0000256" key="6">
    <source>
        <dbReference type="ARBA" id="ARBA00022777"/>
    </source>
</evidence>
<evidence type="ECO:0000256" key="3">
    <source>
        <dbReference type="ARBA" id="ARBA00013253"/>
    </source>
</evidence>
<protein>
    <recommendedName>
        <fullName evidence="3">2-amino-4-hydroxy-6-hydroxymethyldihydropteridine diphosphokinase</fullName>
        <ecNumber evidence="3">2.7.6.3</ecNumber>
    </recommendedName>
</protein>
<comment type="catalytic activity">
    <reaction evidence="1">
        <text>6-hydroxymethyl-7,8-dihydropterin + ATP = (7,8-dihydropterin-6-yl)methyl diphosphate + AMP + H(+)</text>
        <dbReference type="Rhea" id="RHEA:11412"/>
        <dbReference type="ChEBI" id="CHEBI:15378"/>
        <dbReference type="ChEBI" id="CHEBI:30616"/>
        <dbReference type="ChEBI" id="CHEBI:44841"/>
        <dbReference type="ChEBI" id="CHEBI:72950"/>
        <dbReference type="ChEBI" id="CHEBI:456215"/>
        <dbReference type="EC" id="2.7.6.3"/>
    </reaction>
</comment>
<dbReference type="Pfam" id="PF01288">
    <property type="entry name" value="HPPK"/>
    <property type="match status" value="1"/>
</dbReference>
<name>A0A1E3L8D8_9BACL</name>
<evidence type="ECO:0000256" key="5">
    <source>
        <dbReference type="ARBA" id="ARBA00022741"/>
    </source>
</evidence>
<dbReference type="GO" id="GO:0003848">
    <property type="term" value="F:2-amino-4-hydroxy-6-hydroxymethyldihydropteridine diphosphokinase activity"/>
    <property type="evidence" value="ECO:0007669"/>
    <property type="project" value="UniProtKB-EC"/>
</dbReference>
<evidence type="ECO:0000256" key="4">
    <source>
        <dbReference type="ARBA" id="ARBA00022679"/>
    </source>
</evidence>
<dbReference type="STRING" id="1886670.PTI45_00627"/>
<evidence type="ECO:0000259" key="9">
    <source>
        <dbReference type="PROSITE" id="PS00794"/>
    </source>
</evidence>
<evidence type="ECO:0000313" key="11">
    <source>
        <dbReference type="Proteomes" id="UP000094578"/>
    </source>
</evidence>
<dbReference type="Gene3D" id="3.30.70.560">
    <property type="entry name" value="7,8-Dihydro-6-hydroxymethylpterin-pyrophosphokinase HPPK"/>
    <property type="match status" value="1"/>
</dbReference>
<dbReference type="PROSITE" id="PS00794">
    <property type="entry name" value="HPPK"/>
    <property type="match status" value="1"/>
</dbReference>
<dbReference type="GO" id="GO:0005524">
    <property type="term" value="F:ATP binding"/>
    <property type="evidence" value="ECO:0007669"/>
    <property type="project" value="UniProtKB-KW"/>
</dbReference>
<sequence>MKSSVPSEYSEAYIALGANLGDREQTLTEAIQMLGDHSDIEIVRCSGLYETAPVGYIDQPSFLNMVLMLRTTLEPEPLLMSMLDVENKLGRVRDIRWGPRTVDLDLLWMDHQQLHTERLELPHPRMNERAFVLVPLAEIVSSDQHPELFYSVQQSLQLIEAEQQGIHYVKAFTMPFNSKLK</sequence>
<dbReference type="RefSeq" id="WP_069326095.1">
    <property type="nucleotide sequence ID" value="NZ_MDER01000026.1"/>
</dbReference>
<gene>
    <name evidence="10" type="primary">folK</name>
    <name evidence="10" type="ORF">PTI45_00627</name>
</gene>